<evidence type="ECO:0000256" key="1">
    <source>
        <dbReference type="SAM" id="Phobius"/>
    </source>
</evidence>
<reference evidence="2 3" key="1">
    <citation type="submission" date="2009-10" db="EMBL/GenBank/DDBJ databases">
        <authorList>
            <person name="Weinstock G."/>
            <person name="Sodergren E."/>
            <person name="Clifton S."/>
            <person name="Fulton L."/>
            <person name="Fulton B."/>
            <person name="Courtney L."/>
            <person name="Fronick C."/>
            <person name="Harrison M."/>
            <person name="Strong C."/>
            <person name="Farmer C."/>
            <person name="Delahaunty K."/>
            <person name="Markovic C."/>
            <person name="Hall O."/>
            <person name="Minx P."/>
            <person name="Tomlinson C."/>
            <person name="Mitreva M."/>
            <person name="Nelson J."/>
            <person name="Hou S."/>
            <person name="Wollam A."/>
            <person name="Pepin K.H."/>
            <person name="Johnson M."/>
            <person name="Bhonagiri V."/>
            <person name="Nash W.E."/>
            <person name="Warren W."/>
            <person name="Chinwalla A."/>
            <person name="Mardis E.R."/>
            <person name="Wilson R.K."/>
        </authorList>
    </citation>
    <scope>NUCLEOTIDE SEQUENCE [LARGE SCALE GENOMIC DNA]</scope>
    <source>
        <strain evidence="2 3">ATCC 14685</strain>
    </source>
</reference>
<dbReference type="Proteomes" id="UP000003294">
    <property type="component" value="Unassembled WGS sequence"/>
</dbReference>
<evidence type="ECO:0000313" key="2">
    <source>
        <dbReference type="EMBL" id="EEZ72802.1"/>
    </source>
</evidence>
<gene>
    <name evidence="2" type="ORF">NEICINOT_03236</name>
</gene>
<organism evidence="2 3">
    <name type="scientific">Neisseria cinerea ATCC 14685</name>
    <dbReference type="NCBI Taxonomy" id="546262"/>
    <lineage>
        <taxon>Bacteria</taxon>
        <taxon>Pseudomonadati</taxon>
        <taxon>Pseudomonadota</taxon>
        <taxon>Betaproteobacteria</taxon>
        <taxon>Neisseriales</taxon>
        <taxon>Neisseriaceae</taxon>
        <taxon>Neisseria</taxon>
    </lineage>
</organism>
<accession>D0W0R9</accession>
<dbReference type="STRING" id="546262.NEICINOT_03236"/>
<feature type="transmembrane region" description="Helical" evidence="1">
    <location>
        <begin position="20"/>
        <end position="41"/>
    </location>
</feature>
<dbReference type="AlphaFoldDB" id="D0W0R9"/>
<name>D0W0R9_NEICI</name>
<protein>
    <submittedName>
        <fullName evidence="2">Uncharacterized protein</fullName>
    </submittedName>
</protein>
<proteinExistence type="predicted"/>
<keyword evidence="1" id="KW-0472">Membrane</keyword>
<dbReference type="EMBL" id="ACDY02000001">
    <property type="protein sequence ID" value="EEZ72802.1"/>
    <property type="molecule type" value="Genomic_DNA"/>
</dbReference>
<sequence>MADKSEVHKKADIFRLHPEYICLLLCLSTSLYNTWLCLHIVQP</sequence>
<evidence type="ECO:0000313" key="3">
    <source>
        <dbReference type="Proteomes" id="UP000003294"/>
    </source>
</evidence>
<keyword evidence="1" id="KW-1133">Transmembrane helix</keyword>
<keyword evidence="1" id="KW-0812">Transmembrane</keyword>
<comment type="caution">
    <text evidence="2">The sequence shown here is derived from an EMBL/GenBank/DDBJ whole genome shotgun (WGS) entry which is preliminary data.</text>
</comment>